<dbReference type="Pfam" id="PF13854">
    <property type="entry name" value="Kelch_HCF"/>
    <property type="match status" value="1"/>
</dbReference>
<reference evidence="8" key="2">
    <citation type="journal article" date="2018" name="Environ. Sci. Technol.">
        <title>The Toxicogenome of Hyalella azteca: A Model for Sediment Ecotoxicology and Evolutionary Toxicology.</title>
        <authorList>
            <person name="Poynton H.C."/>
            <person name="Hasenbein S."/>
            <person name="Benoit J.B."/>
            <person name="Sepulveda M.S."/>
            <person name="Poelchau M.F."/>
            <person name="Hughes D.S.T."/>
            <person name="Murali S.C."/>
            <person name="Chen S."/>
            <person name="Glastad K.M."/>
            <person name="Goodisman M.A.D."/>
            <person name="Werren J.H."/>
            <person name="Vineis J.H."/>
            <person name="Bowen J.L."/>
            <person name="Friedrich M."/>
            <person name="Jones J."/>
            <person name="Robertson H.M."/>
            <person name="Feyereisen R."/>
            <person name="Mechler-Hickson A."/>
            <person name="Mathers N."/>
            <person name="Lee C.E."/>
            <person name="Colbourne J.K."/>
            <person name="Biales A."/>
            <person name="Johnston J.S."/>
            <person name="Wellborn G.A."/>
            <person name="Rosendale A.J."/>
            <person name="Cridge A.G."/>
            <person name="Munoz-Torres M.C."/>
            <person name="Bain P.A."/>
            <person name="Manny A.R."/>
            <person name="Major K.M."/>
            <person name="Lambert F.N."/>
            <person name="Vulpe C.D."/>
            <person name="Tuck P."/>
            <person name="Blalock B.J."/>
            <person name="Lin Y.Y."/>
            <person name="Smith M.E."/>
            <person name="Ochoa-Acuna H."/>
            <person name="Chen M.M."/>
            <person name="Childers C.P."/>
            <person name="Qu J."/>
            <person name="Dugan S."/>
            <person name="Lee S.L."/>
            <person name="Chao H."/>
            <person name="Dinh H."/>
            <person name="Han Y."/>
            <person name="Doddapaneni H."/>
            <person name="Worley K.C."/>
            <person name="Muzny D.M."/>
            <person name="Gibbs R.A."/>
            <person name="Richards S."/>
        </authorList>
    </citation>
    <scope>NUCLEOTIDE SEQUENCE</scope>
    <source>
        <strain evidence="8">HAZT.00-mixed</strain>
        <tissue evidence="8">Whole organism</tissue>
    </source>
</reference>
<dbReference type="InterPro" id="IPR015915">
    <property type="entry name" value="Kelch-typ_b-propeller"/>
</dbReference>
<dbReference type="Proteomes" id="UP000711488">
    <property type="component" value="Unassembled WGS sequence"/>
</dbReference>
<evidence type="ECO:0000256" key="6">
    <source>
        <dbReference type="SAM" id="Phobius"/>
    </source>
</evidence>
<evidence type="ECO:0000313" key="8">
    <source>
        <dbReference type="EMBL" id="KAA0192925.1"/>
    </source>
</evidence>
<name>A0A6A0GYC8_HYAAZ</name>
<feature type="domain" description="Host cell factor Kelch-repeats" evidence="7">
    <location>
        <begin position="12"/>
        <end position="263"/>
    </location>
</feature>
<keyword evidence="6" id="KW-1133">Transmembrane helix</keyword>
<comment type="caution">
    <text evidence="8">The sequence shown here is derived from an EMBL/GenBank/DDBJ whole genome shotgun (WGS) entry which is preliminary data.</text>
</comment>
<organism evidence="8">
    <name type="scientific">Hyalella azteca</name>
    <name type="common">Amphipod</name>
    <dbReference type="NCBI Taxonomy" id="294128"/>
    <lineage>
        <taxon>Eukaryota</taxon>
        <taxon>Metazoa</taxon>
        <taxon>Ecdysozoa</taxon>
        <taxon>Arthropoda</taxon>
        <taxon>Crustacea</taxon>
        <taxon>Multicrustacea</taxon>
        <taxon>Malacostraca</taxon>
        <taxon>Eumalacostraca</taxon>
        <taxon>Peracarida</taxon>
        <taxon>Amphipoda</taxon>
        <taxon>Senticaudata</taxon>
        <taxon>Talitrida</taxon>
        <taxon>Talitroidea</taxon>
        <taxon>Hyalellidae</taxon>
        <taxon>Hyalella</taxon>
    </lineage>
</organism>
<dbReference type="GO" id="GO:0003713">
    <property type="term" value="F:transcription coactivator activity"/>
    <property type="evidence" value="ECO:0007669"/>
    <property type="project" value="TreeGrafter"/>
</dbReference>
<evidence type="ECO:0000259" key="7">
    <source>
        <dbReference type="Pfam" id="PF13854"/>
    </source>
</evidence>
<keyword evidence="3" id="KW-0597">Phosphoprotein</keyword>
<feature type="transmembrane region" description="Helical" evidence="6">
    <location>
        <begin position="272"/>
        <end position="299"/>
    </location>
</feature>
<dbReference type="Gene3D" id="2.120.10.80">
    <property type="entry name" value="Kelch-type beta propeller"/>
    <property type="match status" value="1"/>
</dbReference>
<dbReference type="OrthoDB" id="10001928at2759"/>
<keyword evidence="5" id="KW-0539">Nucleus</keyword>
<accession>A0A6A0GYC8</accession>
<proteinExistence type="predicted"/>
<comment type="subcellular location">
    <subcellularLocation>
        <location evidence="1">Nucleus</location>
    </subcellularLocation>
</comment>
<dbReference type="FunFam" id="2.120.10.80:FF:000015">
    <property type="entry name" value="host cell factor 1 isoform X1"/>
    <property type="match status" value="1"/>
</dbReference>
<reference evidence="8" key="1">
    <citation type="submission" date="2014-08" db="EMBL/GenBank/DDBJ databases">
        <authorList>
            <person name="Murali S."/>
            <person name="Richards S."/>
            <person name="Bandaranaike D."/>
            <person name="Bellair M."/>
            <person name="Blankenburg K."/>
            <person name="Chao H."/>
            <person name="Dinh H."/>
            <person name="Doddapaneni H."/>
            <person name="Dugan-Rocha S."/>
            <person name="Elkadiri S."/>
            <person name="Gnanaolivu R."/>
            <person name="Hughes D."/>
            <person name="Lee S."/>
            <person name="Li M."/>
            <person name="Ming W."/>
            <person name="Munidasa M."/>
            <person name="Muniz J."/>
            <person name="Nguyen L."/>
            <person name="Osuji N."/>
            <person name="Pu L.-L."/>
            <person name="Puazo M."/>
            <person name="Skinner E."/>
            <person name="Qu C."/>
            <person name="Quiroz J."/>
            <person name="Raj R."/>
            <person name="Weissenberger G."/>
            <person name="Xin Y."/>
            <person name="Zou X."/>
            <person name="Han Y."/>
            <person name="Worley K."/>
            <person name="Muzny D."/>
            <person name="Gibbs R."/>
        </authorList>
    </citation>
    <scope>NUCLEOTIDE SEQUENCE</scope>
    <source>
        <strain evidence="8">HAZT.00-mixed</strain>
        <tissue evidence="8">Whole organism</tissue>
    </source>
</reference>
<dbReference type="PANTHER" id="PTHR46003:SF1">
    <property type="entry name" value="HOST CELL FACTOR"/>
    <property type="match status" value="1"/>
</dbReference>
<evidence type="ECO:0000256" key="2">
    <source>
        <dbReference type="ARBA" id="ARBA00022441"/>
    </source>
</evidence>
<evidence type="ECO:0000256" key="5">
    <source>
        <dbReference type="ARBA" id="ARBA00023242"/>
    </source>
</evidence>
<dbReference type="PANTHER" id="PTHR46003">
    <property type="entry name" value="HOST CELL FACTOR"/>
    <property type="match status" value="1"/>
</dbReference>
<evidence type="ECO:0000256" key="3">
    <source>
        <dbReference type="ARBA" id="ARBA00022553"/>
    </source>
</evidence>
<gene>
    <name evidence="8" type="ORF">HAZT_HAZT007714</name>
</gene>
<keyword evidence="2" id="KW-0880">Kelch repeat</keyword>
<dbReference type="InterPro" id="IPR043536">
    <property type="entry name" value="HCF1/2"/>
</dbReference>
<dbReference type="GO" id="GO:0006338">
    <property type="term" value="P:chromatin remodeling"/>
    <property type="evidence" value="ECO:0007669"/>
    <property type="project" value="TreeGrafter"/>
</dbReference>
<dbReference type="EMBL" id="JQDR03011295">
    <property type="protein sequence ID" value="KAA0192925.1"/>
    <property type="molecule type" value="Genomic_DNA"/>
</dbReference>
<sequence>MELIITVTLLYFSNDLYELQASRWEWRKIKAKAPARGPPPCPRLGHSFTLAENKAYLFAGLANDSDDPKNNIPKYLNDLYTLELSNNVNNLAWEIPDSFGMPPPPRESHTAVLYMAGKTNPRLVIYGGMSGLRLGDLWILDIRTLTWERPVVGGIAPLPRSLHSATLIANKMYIFGGWVPLVLDDQKGINNEKSEWKCTSSLACLNLETMEWEAGLGEKQEEHVPRARAGHCAVAIHNRLYIWSGRDGYRKAWNNQVSAACCAAVYCEALCTLYGCVVLCTACCVLLCTACSAAVYCVLCGAVHYMLYCEVLCTLYGCILLCTACSAAVYCVVLCTLYGCIVLRVAVHCMFCCYVLRGLVCIVRMYCTVHCVV</sequence>
<keyword evidence="4" id="KW-0677">Repeat</keyword>
<dbReference type="GO" id="GO:0035097">
    <property type="term" value="C:histone methyltransferase complex"/>
    <property type="evidence" value="ECO:0007669"/>
    <property type="project" value="TreeGrafter"/>
</dbReference>
<evidence type="ECO:0000256" key="4">
    <source>
        <dbReference type="ARBA" id="ARBA00022737"/>
    </source>
</evidence>
<dbReference type="SUPFAM" id="SSF117281">
    <property type="entry name" value="Kelch motif"/>
    <property type="match status" value="1"/>
</dbReference>
<dbReference type="InterPro" id="IPR059124">
    <property type="entry name" value="Kelch_HCF"/>
</dbReference>
<dbReference type="AlphaFoldDB" id="A0A6A0GYC8"/>
<feature type="transmembrane region" description="Helical" evidence="6">
    <location>
        <begin position="336"/>
        <end position="356"/>
    </location>
</feature>
<keyword evidence="6" id="KW-0472">Membrane</keyword>
<keyword evidence="6" id="KW-0812">Transmembrane</keyword>
<feature type="transmembrane region" description="Helical" evidence="6">
    <location>
        <begin position="311"/>
        <end position="330"/>
    </location>
</feature>
<reference evidence="8" key="3">
    <citation type="submission" date="2019-06" db="EMBL/GenBank/DDBJ databases">
        <authorList>
            <person name="Poynton C."/>
            <person name="Hasenbein S."/>
            <person name="Benoit J.B."/>
            <person name="Sepulveda M.S."/>
            <person name="Poelchau M.F."/>
            <person name="Murali S.C."/>
            <person name="Chen S."/>
            <person name="Glastad K.M."/>
            <person name="Werren J.H."/>
            <person name="Vineis J.H."/>
            <person name="Bowen J.L."/>
            <person name="Friedrich M."/>
            <person name="Jones J."/>
            <person name="Robertson H.M."/>
            <person name="Feyereisen R."/>
            <person name="Mechler-Hickson A."/>
            <person name="Mathers N."/>
            <person name="Lee C.E."/>
            <person name="Colbourne J.K."/>
            <person name="Biales A."/>
            <person name="Johnston J.S."/>
            <person name="Wellborn G.A."/>
            <person name="Rosendale A.J."/>
            <person name="Cridge A.G."/>
            <person name="Munoz-Torres M.C."/>
            <person name="Bain P.A."/>
            <person name="Manny A.R."/>
            <person name="Major K.M."/>
            <person name="Lambert F.N."/>
            <person name="Vulpe C.D."/>
            <person name="Tuck P."/>
            <person name="Blalock B.J."/>
            <person name="Lin Y.-Y."/>
            <person name="Smith M.E."/>
            <person name="Ochoa-Acuna H."/>
            <person name="Chen M.-J.M."/>
            <person name="Childers C.P."/>
            <person name="Qu J."/>
            <person name="Dugan S."/>
            <person name="Lee S.L."/>
            <person name="Chao H."/>
            <person name="Dinh H."/>
            <person name="Han Y."/>
            <person name="Doddapaneni H."/>
            <person name="Worley K.C."/>
            <person name="Muzny D.M."/>
            <person name="Gibbs R.A."/>
            <person name="Richards S."/>
        </authorList>
    </citation>
    <scope>NUCLEOTIDE SEQUENCE</scope>
    <source>
        <strain evidence="8">HAZT.00-mixed</strain>
        <tissue evidence="8">Whole organism</tissue>
    </source>
</reference>
<evidence type="ECO:0000256" key="1">
    <source>
        <dbReference type="ARBA" id="ARBA00004123"/>
    </source>
</evidence>
<protein>
    <recommendedName>
        <fullName evidence="7">Host cell factor Kelch-repeats domain-containing protein</fullName>
    </recommendedName>
</protein>